<dbReference type="GO" id="GO:0004930">
    <property type="term" value="F:G protein-coupled receptor activity"/>
    <property type="evidence" value="ECO:0007669"/>
    <property type="project" value="InterPro"/>
</dbReference>
<dbReference type="Proteomes" id="UP001221898">
    <property type="component" value="Unassembled WGS sequence"/>
</dbReference>
<comment type="caution">
    <text evidence="8">The sequence shown here is derived from an EMBL/GenBank/DDBJ whole genome shotgun (WGS) entry which is preliminary data.</text>
</comment>
<dbReference type="SUPFAM" id="SSF53822">
    <property type="entry name" value="Periplasmic binding protein-like I"/>
    <property type="match status" value="1"/>
</dbReference>
<dbReference type="InterPro" id="IPR001828">
    <property type="entry name" value="ANF_lig-bd_rcpt"/>
</dbReference>
<organism evidence="8 9">
    <name type="scientific">Aldrovandia affinis</name>
    <dbReference type="NCBI Taxonomy" id="143900"/>
    <lineage>
        <taxon>Eukaryota</taxon>
        <taxon>Metazoa</taxon>
        <taxon>Chordata</taxon>
        <taxon>Craniata</taxon>
        <taxon>Vertebrata</taxon>
        <taxon>Euteleostomi</taxon>
        <taxon>Actinopterygii</taxon>
        <taxon>Neopterygii</taxon>
        <taxon>Teleostei</taxon>
        <taxon>Notacanthiformes</taxon>
        <taxon>Halosauridae</taxon>
        <taxon>Aldrovandia</taxon>
    </lineage>
</organism>
<accession>A0AAD7RP97</accession>
<keyword evidence="9" id="KW-1185">Reference proteome</keyword>
<keyword evidence="6" id="KW-0325">Glycoprotein</keyword>
<dbReference type="AlphaFoldDB" id="A0AAD7RP97"/>
<dbReference type="PANTHER" id="PTHR24060">
    <property type="entry name" value="METABOTROPIC GLUTAMATE RECEPTOR"/>
    <property type="match status" value="1"/>
</dbReference>
<evidence type="ECO:0000313" key="8">
    <source>
        <dbReference type="EMBL" id="KAJ8387938.1"/>
    </source>
</evidence>
<dbReference type="Pfam" id="PF01094">
    <property type="entry name" value="ANF_receptor"/>
    <property type="match status" value="1"/>
</dbReference>
<dbReference type="PRINTS" id="PR00248">
    <property type="entry name" value="GPCRMGR"/>
</dbReference>
<dbReference type="Gene3D" id="3.40.50.2300">
    <property type="match status" value="1"/>
</dbReference>
<evidence type="ECO:0000256" key="6">
    <source>
        <dbReference type="ARBA" id="ARBA00023180"/>
    </source>
</evidence>
<evidence type="ECO:0000259" key="7">
    <source>
        <dbReference type="Pfam" id="PF01094"/>
    </source>
</evidence>
<evidence type="ECO:0000256" key="2">
    <source>
        <dbReference type="ARBA" id="ARBA00022692"/>
    </source>
</evidence>
<evidence type="ECO:0000256" key="4">
    <source>
        <dbReference type="ARBA" id="ARBA00023136"/>
    </source>
</evidence>
<reference evidence="8" key="1">
    <citation type="journal article" date="2023" name="Science">
        <title>Genome structures resolve the early diversification of teleost fishes.</title>
        <authorList>
            <person name="Parey E."/>
            <person name="Louis A."/>
            <person name="Montfort J."/>
            <person name="Bouchez O."/>
            <person name="Roques C."/>
            <person name="Iampietro C."/>
            <person name="Lluch J."/>
            <person name="Castinel A."/>
            <person name="Donnadieu C."/>
            <person name="Desvignes T."/>
            <person name="Floi Bucao C."/>
            <person name="Jouanno E."/>
            <person name="Wen M."/>
            <person name="Mejri S."/>
            <person name="Dirks R."/>
            <person name="Jansen H."/>
            <person name="Henkel C."/>
            <person name="Chen W.J."/>
            <person name="Zahm M."/>
            <person name="Cabau C."/>
            <person name="Klopp C."/>
            <person name="Thompson A.W."/>
            <person name="Robinson-Rechavi M."/>
            <person name="Braasch I."/>
            <person name="Lecointre G."/>
            <person name="Bobe J."/>
            <person name="Postlethwait J.H."/>
            <person name="Berthelot C."/>
            <person name="Roest Crollius H."/>
            <person name="Guiguen Y."/>
        </authorList>
    </citation>
    <scope>NUCLEOTIDE SEQUENCE</scope>
    <source>
        <strain evidence="8">NC1722</strain>
    </source>
</reference>
<protein>
    <recommendedName>
        <fullName evidence="7">Receptor ligand binding region domain-containing protein</fullName>
    </recommendedName>
</protein>
<keyword evidence="5" id="KW-0675">Receptor</keyword>
<dbReference type="EMBL" id="JAINUG010000203">
    <property type="protein sequence ID" value="KAJ8387938.1"/>
    <property type="molecule type" value="Genomic_DNA"/>
</dbReference>
<keyword evidence="4" id="KW-0472">Membrane</keyword>
<comment type="subcellular location">
    <subcellularLocation>
        <location evidence="1">Membrane</location>
        <topology evidence="1">Multi-pass membrane protein</topology>
    </subcellularLocation>
</comment>
<dbReference type="GO" id="GO:0016020">
    <property type="term" value="C:membrane"/>
    <property type="evidence" value="ECO:0007669"/>
    <property type="project" value="UniProtKB-SubCell"/>
</dbReference>
<keyword evidence="3" id="KW-1133">Transmembrane helix</keyword>
<name>A0AAD7RP97_9TELE</name>
<evidence type="ECO:0000256" key="5">
    <source>
        <dbReference type="ARBA" id="ARBA00023170"/>
    </source>
</evidence>
<keyword evidence="2" id="KW-0812">Transmembrane</keyword>
<gene>
    <name evidence="8" type="ORF">AAFF_G00148720</name>
</gene>
<evidence type="ECO:0000256" key="3">
    <source>
        <dbReference type="ARBA" id="ARBA00022989"/>
    </source>
</evidence>
<proteinExistence type="predicted"/>
<dbReference type="InterPro" id="IPR000337">
    <property type="entry name" value="GPCR_3"/>
</dbReference>
<evidence type="ECO:0000256" key="1">
    <source>
        <dbReference type="ARBA" id="ARBA00004141"/>
    </source>
</evidence>
<dbReference type="InterPro" id="IPR050726">
    <property type="entry name" value="mGluR"/>
</dbReference>
<sequence length="100" mass="10950">MFLRTQVMIYSLGVINESPILPNLTLGYEMYDTCGDVTMAIKATLRLMEDRNDLAQECSSLRSEYSASARGVKAVVGEQHSEVSIATSRLLALPLIPQVG</sequence>
<dbReference type="InterPro" id="IPR028082">
    <property type="entry name" value="Peripla_BP_I"/>
</dbReference>
<evidence type="ECO:0000313" key="9">
    <source>
        <dbReference type="Proteomes" id="UP001221898"/>
    </source>
</evidence>
<feature type="domain" description="Receptor ligand binding region" evidence="7">
    <location>
        <begin position="6"/>
        <end position="99"/>
    </location>
</feature>